<dbReference type="AlphaFoldDB" id="A0A0E9T6L1"/>
<protein>
    <submittedName>
        <fullName evidence="1">Uncharacterized protein</fullName>
    </submittedName>
</protein>
<accession>A0A0E9T6L1</accession>
<reference evidence="1" key="2">
    <citation type="journal article" date="2015" name="Fish Shellfish Immunol.">
        <title>Early steps in the European eel (Anguilla anguilla)-Vibrio vulnificus interaction in the gills: Role of the RtxA13 toxin.</title>
        <authorList>
            <person name="Callol A."/>
            <person name="Pajuelo D."/>
            <person name="Ebbesson L."/>
            <person name="Teles M."/>
            <person name="MacKenzie S."/>
            <person name="Amaro C."/>
        </authorList>
    </citation>
    <scope>NUCLEOTIDE SEQUENCE</scope>
</reference>
<evidence type="ECO:0000313" key="1">
    <source>
        <dbReference type="EMBL" id="JAH49294.1"/>
    </source>
</evidence>
<proteinExistence type="predicted"/>
<name>A0A0E9T6L1_ANGAN</name>
<reference evidence="1" key="1">
    <citation type="submission" date="2014-11" db="EMBL/GenBank/DDBJ databases">
        <authorList>
            <person name="Amaro Gonzalez C."/>
        </authorList>
    </citation>
    <scope>NUCLEOTIDE SEQUENCE</scope>
</reference>
<organism evidence="1">
    <name type="scientific">Anguilla anguilla</name>
    <name type="common">European freshwater eel</name>
    <name type="synonym">Muraena anguilla</name>
    <dbReference type="NCBI Taxonomy" id="7936"/>
    <lineage>
        <taxon>Eukaryota</taxon>
        <taxon>Metazoa</taxon>
        <taxon>Chordata</taxon>
        <taxon>Craniata</taxon>
        <taxon>Vertebrata</taxon>
        <taxon>Euteleostomi</taxon>
        <taxon>Actinopterygii</taxon>
        <taxon>Neopterygii</taxon>
        <taxon>Teleostei</taxon>
        <taxon>Anguilliformes</taxon>
        <taxon>Anguillidae</taxon>
        <taxon>Anguilla</taxon>
    </lineage>
</organism>
<dbReference type="EMBL" id="GBXM01059283">
    <property type="protein sequence ID" value="JAH49294.1"/>
    <property type="molecule type" value="Transcribed_RNA"/>
</dbReference>
<sequence length="17" mass="1925">MEVLTKDVSVAQRAQCF</sequence>